<proteinExistence type="predicted"/>
<dbReference type="InterPro" id="IPR004477">
    <property type="entry name" value="ComEC_N"/>
</dbReference>
<dbReference type="AlphaFoldDB" id="A0A4R5K7L6"/>
<reference evidence="2 3" key="1">
    <citation type="submission" date="2019-03" db="EMBL/GenBank/DDBJ databases">
        <title>Whole genome sequence of Arthrobacter sp JH1-1.</title>
        <authorList>
            <person name="Trinh H.N."/>
        </authorList>
    </citation>
    <scope>NUCLEOTIDE SEQUENCE [LARGE SCALE GENOMIC DNA]</scope>
    <source>
        <strain evidence="2 3">JH1-1</strain>
    </source>
</reference>
<protein>
    <recommendedName>
        <fullName evidence="1">ComEC/Rec2-related protein domain-containing protein</fullName>
    </recommendedName>
</protein>
<sequence length="132" mass="14684">MPGMVTGDTSRLDEGLETAMKTTGTTHLTAVSGENLSHMQEPNIFFRAPGTECNSSEYVSREATPKEINCVQDSASLTGKYVKVFHGGQLVREGRVETISHDSRMIWLESFGTDPRRLFDLAEGYEVRVRLD</sequence>
<evidence type="ECO:0000259" key="1">
    <source>
        <dbReference type="Pfam" id="PF03772"/>
    </source>
</evidence>
<dbReference type="Pfam" id="PF03772">
    <property type="entry name" value="Competence"/>
    <property type="match status" value="1"/>
</dbReference>
<evidence type="ECO:0000313" key="3">
    <source>
        <dbReference type="Proteomes" id="UP000295511"/>
    </source>
</evidence>
<organism evidence="2 3">
    <name type="scientific">Arthrobacter terricola</name>
    <dbReference type="NCBI Taxonomy" id="2547396"/>
    <lineage>
        <taxon>Bacteria</taxon>
        <taxon>Bacillati</taxon>
        <taxon>Actinomycetota</taxon>
        <taxon>Actinomycetes</taxon>
        <taxon>Micrococcales</taxon>
        <taxon>Micrococcaceae</taxon>
        <taxon>Arthrobacter</taxon>
    </lineage>
</organism>
<dbReference type="OrthoDB" id="7177610at2"/>
<gene>
    <name evidence="2" type="ORF">E1809_23730</name>
</gene>
<name>A0A4R5K7L6_9MICC</name>
<dbReference type="EMBL" id="SMRU01000045">
    <property type="protein sequence ID" value="TDF88556.1"/>
    <property type="molecule type" value="Genomic_DNA"/>
</dbReference>
<accession>A0A4R5K7L6</accession>
<evidence type="ECO:0000313" key="2">
    <source>
        <dbReference type="EMBL" id="TDF88556.1"/>
    </source>
</evidence>
<feature type="domain" description="ComEC/Rec2-related protein" evidence="1">
    <location>
        <begin position="4"/>
        <end position="37"/>
    </location>
</feature>
<dbReference type="Proteomes" id="UP000295511">
    <property type="component" value="Unassembled WGS sequence"/>
</dbReference>
<keyword evidence="3" id="KW-1185">Reference proteome</keyword>
<comment type="caution">
    <text evidence="2">The sequence shown here is derived from an EMBL/GenBank/DDBJ whole genome shotgun (WGS) entry which is preliminary data.</text>
</comment>